<dbReference type="OrthoDB" id="272322at2759"/>
<feature type="transmembrane region" description="Helical" evidence="2">
    <location>
        <begin position="737"/>
        <end position="761"/>
    </location>
</feature>
<evidence type="ECO:0000313" key="3">
    <source>
        <dbReference type="EMBL" id="KAG5476847.1"/>
    </source>
</evidence>
<dbReference type="EMBL" id="JAFHKP010000026">
    <property type="protein sequence ID" value="KAG5476847.1"/>
    <property type="molecule type" value="Genomic_DNA"/>
</dbReference>
<organism evidence="3 4">
    <name type="scientific">Leishmania enriettii</name>
    <dbReference type="NCBI Taxonomy" id="5663"/>
    <lineage>
        <taxon>Eukaryota</taxon>
        <taxon>Discoba</taxon>
        <taxon>Euglenozoa</taxon>
        <taxon>Kinetoplastea</taxon>
        <taxon>Metakinetoplastina</taxon>
        <taxon>Trypanosomatida</taxon>
        <taxon>Trypanosomatidae</taxon>
        <taxon>Leishmaniinae</taxon>
        <taxon>Leishmania</taxon>
    </lineage>
</organism>
<dbReference type="KEGG" id="lenr:94171257"/>
<dbReference type="GeneID" id="94171257"/>
<dbReference type="RefSeq" id="XP_067692313.1">
    <property type="nucleotide sequence ID" value="XM_067835747.1"/>
</dbReference>
<keyword evidence="2" id="KW-0472">Membrane</keyword>
<protein>
    <recommendedName>
        <fullName evidence="5">Paraquat-inducible protein A</fullName>
    </recommendedName>
</protein>
<keyword evidence="2" id="KW-1133">Transmembrane helix</keyword>
<feature type="transmembrane region" description="Helical" evidence="2">
    <location>
        <begin position="562"/>
        <end position="582"/>
    </location>
</feature>
<dbReference type="Pfam" id="PF04403">
    <property type="entry name" value="PqiA"/>
    <property type="match status" value="1"/>
</dbReference>
<gene>
    <name evidence="3" type="ORF">CUR178_04033</name>
</gene>
<feature type="compositionally biased region" description="Polar residues" evidence="1">
    <location>
        <begin position="604"/>
        <end position="618"/>
    </location>
</feature>
<evidence type="ECO:0000256" key="2">
    <source>
        <dbReference type="SAM" id="Phobius"/>
    </source>
</evidence>
<sequence>MAPYSQCLTAALFMSTLNLTSLPIPNFSMSLLGIHAFNLTCFDVQLNGLGASWLPTTSYAGISEGGTVSCRTNLTVFGYSGVVYADLAVNQSEVVLRRTVEDPGSTVSCITNASVIEKCQVRASAVKLYAEPPSSLIEAILTQLKEYIHLHLSDYVCKVMVPRIQSSILNRTYPYTPERGDIGRPLVPIYGSPLLLAFVNFLNRLKIGHFRFAVNASQQRMSVVMYHSGDTHFGYVGDVVPSPSGEPASLWLEGLVDAYVKGVLPNPLQIYDFPGEIVRLLMELNTSRTIFVQFDIDMSVAASAHNWVSLYRDPGVTIENLRIQPVNDGFGTFLTQDVAPLLEKLVNAMLTNTLASLAASVGKIKITNSSSADIMTFSFGEYKDVRDKPLAPALIAVCVFGVIGGALLVARNVKLHRVQPVLSSRTGESLSMFRIVTEDVFLIISVITCLLMLTSSNTMTAATVVFGDELIMYSFSLSDTITGLWHAGLYALCLCVLVFSGIYPYVKLLSIVAFTVWAHRPCSRVLQFIDFIGKLSLIDIFALMVMVSGLEIRDCVSVHIHPALYLFMYGTLLSIAVGNYATHLWRAETVLRCEDKSEKITNSNSTVYSADSNPTTDPTAPPEPSTTTNFPDGEDPAQPQSEGRSSLWRDRLRRCIFCMPLVLTVVCSIPAWVLPCFEYIIGGYARLLTPDRKSLNLWQLSTLGSRSDALDILAISLFTIIIAPCLYIGLYPKYDFLASWCAADVLVIACVIGLMQVHRFVGFIIGEGAGILYSANSTLGWPIPLVAVAAVLVWVFIARGLLQGVLPRKYLARIFPAACKRSR</sequence>
<dbReference type="InterPro" id="IPR007498">
    <property type="entry name" value="PqiA-like"/>
</dbReference>
<dbReference type="AlphaFoldDB" id="A0A836G7R2"/>
<keyword evidence="4" id="KW-1185">Reference proteome</keyword>
<feature type="transmembrane region" description="Helical" evidence="2">
    <location>
        <begin position="390"/>
        <end position="410"/>
    </location>
</feature>
<proteinExistence type="predicted"/>
<dbReference type="PANTHER" id="PTHR34730:SF1">
    <property type="entry name" value="PARAQUAT-INDUCIBLE PROTEIN A"/>
    <property type="match status" value="1"/>
</dbReference>
<evidence type="ECO:0008006" key="5">
    <source>
        <dbReference type="Google" id="ProtNLM"/>
    </source>
</evidence>
<feature type="region of interest" description="Disordered" evidence="1">
    <location>
        <begin position="604"/>
        <end position="645"/>
    </location>
</feature>
<feature type="transmembrane region" description="Helical" evidence="2">
    <location>
        <begin position="528"/>
        <end position="550"/>
    </location>
</feature>
<evidence type="ECO:0000313" key="4">
    <source>
        <dbReference type="Proteomes" id="UP000674179"/>
    </source>
</evidence>
<dbReference type="PANTHER" id="PTHR34730">
    <property type="entry name" value="UNNAMED PRODUCT"/>
    <property type="match status" value="1"/>
</dbReference>
<name>A0A836G7R2_LEIEN</name>
<reference evidence="3 4" key="1">
    <citation type="submission" date="2021-02" db="EMBL/GenBank/DDBJ databases">
        <title>Leishmania (Mundinia) enrietti genome sequencing and assembly.</title>
        <authorList>
            <person name="Almutairi H."/>
            <person name="Gatherer D."/>
        </authorList>
    </citation>
    <scope>NUCLEOTIDE SEQUENCE [LARGE SCALE GENOMIC DNA]</scope>
    <source>
        <strain evidence="3">CUR178</strain>
    </source>
</reference>
<feature type="transmembrane region" description="Helical" evidence="2">
    <location>
        <begin position="440"/>
        <end position="467"/>
    </location>
</feature>
<keyword evidence="2" id="KW-0812">Transmembrane</keyword>
<comment type="caution">
    <text evidence="3">The sequence shown here is derived from an EMBL/GenBank/DDBJ whole genome shotgun (WGS) entry which is preliminary data.</text>
</comment>
<feature type="transmembrane region" description="Helical" evidence="2">
    <location>
        <begin position="781"/>
        <end position="802"/>
    </location>
</feature>
<feature type="transmembrane region" description="Helical" evidence="2">
    <location>
        <begin position="655"/>
        <end position="674"/>
    </location>
</feature>
<accession>A0A836G7R2</accession>
<feature type="transmembrane region" description="Helical" evidence="2">
    <location>
        <begin position="712"/>
        <end position="730"/>
    </location>
</feature>
<evidence type="ECO:0000256" key="1">
    <source>
        <dbReference type="SAM" id="MobiDB-lite"/>
    </source>
</evidence>
<dbReference type="Proteomes" id="UP000674179">
    <property type="component" value="Chromosome 26"/>
</dbReference>
<feature type="transmembrane region" description="Helical" evidence="2">
    <location>
        <begin position="487"/>
        <end position="516"/>
    </location>
</feature>